<evidence type="ECO:0000256" key="5">
    <source>
        <dbReference type="SAM" id="Phobius"/>
    </source>
</evidence>
<dbReference type="InterPro" id="IPR007016">
    <property type="entry name" value="O-antigen_ligase-rel_domated"/>
</dbReference>
<feature type="transmembrane region" description="Helical" evidence="5">
    <location>
        <begin position="149"/>
        <end position="172"/>
    </location>
</feature>
<keyword evidence="4 5" id="KW-0472">Membrane</keyword>
<evidence type="ECO:0000313" key="8">
    <source>
        <dbReference type="Proteomes" id="UP001055156"/>
    </source>
</evidence>
<keyword evidence="8" id="KW-1185">Reference proteome</keyword>
<feature type="transmembrane region" description="Helical" evidence="5">
    <location>
        <begin position="220"/>
        <end position="238"/>
    </location>
</feature>
<evidence type="ECO:0000313" key="7">
    <source>
        <dbReference type="EMBL" id="GJE25765.1"/>
    </source>
</evidence>
<proteinExistence type="predicted"/>
<dbReference type="InterPro" id="IPR051533">
    <property type="entry name" value="WaaL-like"/>
</dbReference>
<protein>
    <recommendedName>
        <fullName evidence="6">O-antigen ligase-related domain-containing protein</fullName>
    </recommendedName>
</protein>
<feature type="transmembrane region" description="Helical" evidence="5">
    <location>
        <begin position="319"/>
        <end position="342"/>
    </location>
</feature>
<gene>
    <name evidence="7" type="ORF">LKMONMHP_0604</name>
</gene>
<sequence>MSTQRLAAAGTLVLALVPAAMALANRSSPLFTSIAAVLFLAAALREDPRTAAVTLLSPLRTPLGLATLAFLGWSLVSLAWSPFPQSSLRAVSEFAPVLLGAYLLARLAPGRLPAFAVPLGAACLAAACLFVLASLLTDLAPQRLLGQRVALFVLNRPVLTILLVAGPMALLLARISRIAAAALLALCAAAILRSISGAAAMGLIAGAIMAFAAFVLPRRLGVILTGLGALLAVALAPVEGDILHGLMPEAAHERLVQSSSRARVTIAQSFGAAVAQAPWIGSGYGISVRFPEVPAAQALEPEMRHMLGVGHPHNSFLQVWAELGTVGAFLASLVIVLALGALMRLPKPAFVTALGLAAAAVAVMFVEHGAWQAWWTAGLGTAITWMRAVSFGRAAPERETRVRAHER</sequence>
<feature type="transmembrane region" description="Helical" evidence="5">
    <location>
        <begin position="178"/>
        <end position="208"/>
    </location>
</feature>
<feature type="transmembrane region" description="Helical" evidence="5">
    <location>
        <begin position="349"/>
        <end position="366"/>
    </location>
</feature>
<feature type="domain" description="O-antigen ligase-related" evidence="6">
    <location>
        <begin position="183"/>
        <end position="330"/>
    </location>
</feature>
<organism evidence="7 8">
    <name type="scientific">Methylobacterium organophilum</name>
    <dbReference type="NCBI Taxonomy" id="410"/>
    <lineage>
        <taxon>Bacteria</taxon>
        <taxon>Pseudomonadati</taxon>
        <taxon>Pseudomonadota</taxon>
        <taxon>Alphaproteobacteria</taxon>
        <taxon>Hyphomicrobiales</taxon>
        <taxon>Methylobacteriaceae</taxon>
        <taxon>Methylobacterium</taxon>
    </lineage>
</organism>
<evidence type="ECO:0000256" key="2">
    <source>
        <dbReference type="ARBA" id="ARBA00022692"/>
    </source>
</evidence>
<feature type="transmembrane region" description="Helical" evidence="5">
    <location>
        <begin position="372"/>
        <end position="391"/>
    </location>
</feature>
<feature type="transmembrane region" description="Helical" evidence="5">
    <location>
        <begin position="90"/>
        <end position="108"/>
    </location>
</feature>
<comment type="caution">
    <text evidence="7">The sequence shown here is derived from an EMBL/GenBank/DDBJ whole genome shotgun (WGS) entry which is preliminary data.</text>
</comment>
<keyword evidence="2 5" id="KW-0812">Transmembrane</keyword>
<dbReference type="PANTHER" id="PTHR37422:SF21">
    <property type="entry name" value="EXOQ-LIKE PROTEIN"/>
    <property type="match status" value="1"/>
</dbReference>
<evidence type="ECO:0000259" key="6">
    <source>
        <dbReference type="Pfam" id="PF04932"/>
    </source>
</evidence>
<dbReference type="Proteomes" id="UP001055156">
    <property type="component" value="Unassembled WGS sequence"/>
</dbReference>
<dbReference type="EMBL" id="BPQV01000002">
    <property type="protein sequence ID" value="GJE25765.1"/>
    <property type="molecule type" value="Genomic_DNA"/>
</dbReference>
<reference evidence="7" key="1">
    <citation type="journal article" date="2021" name="Front. Microbiol.">
        <title>Comprehensive Comparative Genomics and Phenotyping of Methylobacterium Species.</title>
        <authorList>
            <person name="Alessa O."/>
            <person name="Ogura Y."/>
            <person name="Fujitani Y."/>
            <person name="Takami H."/>
            <person name="Hayashi T."/>
            <person name="Sahin N."/>
            <person name="Tani A."/>
        </authorList>
    </citation>
    <scope>NUCLEOTIDE SEQUENCE</scope>
    <source>
        <strain evidence="7">NBRC 15689</strain>
    </source>
</reference>
<accession>A0ABQ4T679</accession>
<comment type="subcellular location">
    <subcellularLocation>
        <location evidence="1">Membrane</location>
        <topology evidence="1">Multi-pass membrane protein</topology>
    </subcellularLocation>
</comment>
<feature type="transmembrane region" description="Helical" evidence="5">
    <location>
        <begin position="114"/>
        <end position="137"/>
    </location>
</feature>
<feature type="transmembrane region" description="Helical" evidence="5">
    <location>
        <begin position="63"/>
        <end position="83"/>
    </location>
</feature>
<reference evidence="7" key="2">
    <citation type="submission" date="2021-08" db="EMBL/GenBank/DDBJ databases">
        <authorList>
            <person name="Tani A."/>
            <person name="Ola A."/>
            <person name="Ogura Y."/>
            <person name="Katsura K."/>
            <person name="Hayashi T."/>
        </authorList>
    </citation>
    <scope>NUCLEOTIDE SEQUENCE</scope>
    <source>
        <strain evidence="7">NBRC 15689</strain>
    </source>
</reference>
<evidence type="ECO:0000256" key="3">
    <source>
        <dbReference type="ARBA" id="ARBA00022989"/>
    </source>
</evidence>
<dbReference type="Pfam" id="PF04932">
    <property type="entry name" value="Wzy_C"/>
    <property type="match status" value="1"/>
</dbReference>
<name>A0ABQ4T679_METOR</name>
<evidence type="ECO:0000256" key="4">
    <source>
        <dbReference type="ARBA" id="ARBA00023136"/>
    </source>
</evidence>
<keyword evidence="3 5" id="KW-1133">Transmembrane helix</keyword>
<dbReference type="PANTHER" id="PTHR37422">
    <property type="entry name" value="TEICHURONIC ACID BIOSYNTHESIS PROTEIN TUAE"/>
    <property type="match status" value="1"/>
</dbReference>
<evidence type="ECO:0000256" key="1">
    <source>
        <dbReference type="ARBA" id="ARBA00004141"/>
    </source>
</evidence>